<sequence length="97" mass="11065">MISLFSCSIYDVDSIWREFDISMGRSGYSKRSLAACIRTLECDIGNPGESSGCRSSRRPSLCLMLKLQAPRCLGTSTLRHIWDFEHSPCDRMLYHLQ</sequence>
<dbReference type="EMBL" id="JAEVHI010000002">
    <property type="protein sequence ID" value="KAG5300035.1"/>
    <property type="molecule type" value="Genomic_DNA"/>
</dbReference>
<proteinExistence type="predicted"/>
<dbReference type="VEuPathDB" id="FungiDB:I7I52_10549"/>
<protein>
    <submittedName>
        <fullName evidence="1">Uncharacterized protein</fullName>
    </submittedName>
</protein>
<organism evidence="1 2">
    <name type="scientific">Ajellomyces capsulatus</name>
    <name type="common">Darling's disease fungus</name>
    <name type="synonym">Histoplasma capsulatum</name>
    <dbReference type="NCBI Taxonomy" id="5037"/>
    <lineage>
        <taxon>Eukaryota</taxon>
        <taxon>Fungi</taxon>
        <taxon>Dikarya</taxon>
        <taxon>Ascomycota</taxon>
        <taxon>Pezizomycotina</taxon>
        <taxon>Eurotiomycetes</taxon>
        <taxon>Eurotiomycetidae</taxon>
        <taxon>Onygenales</taxon>
        <taxon>Ajellomycetaceae</taxon>
        <taxon>Histoplasma</taxon>
    </lineage>
</organism>
<evidence type="ECO:0000313" key="1">
    <source>
        <dbReference type="EMBL" id="KAG5300035.1"/>
    </source>
</evidence>
<gene>
    <name evidence="1" type="ORF">I7I52_10549</name>
</gene>
<evidence type="ECO:0000313" key="2">
    <source>
        <dbReference type="Proteomes" id="UP000670092"/>
    </source>
</evidence>
<dbReference type="AlphaFoldDB" id="A0A8H8D388"/>
<accession>A0A8H8D388</accession>
<name>A0A8H8D388_AJECA</name>
<reference evidence="1 2" key="1">
    <citation type="submission" date="2021-01" db="EMBL/GenBank/DDBJ databases">
        <title>Chromosome-level genome assembly of a human fungal pathogen reveals clustering of transcriptionally co-regulated genes.</title>
        <authorList>
            <person name="Voorhies M."/>
            <person name="Cohen S."/>
            <person name="Shea T.P."/>
            <person name="Petrus S."/>
            <person name="Munoz J.F."/>
            <person name="Poplawski S."/>
            <person name="Goldman W.E."/>
            <person name="Michael T."/>
            <person name="Cuomo C.A."/>
            <person name="Sil A."/>
            <person name="Beyhan S."/>
        </authorList>
    </citation>
    <scope>NUCLEOTIDE SEQUENCE [LARGE SCALE GENOMIC DNA]</scope>
    <source>
        <strain evidence="1 2">G184AR</strain>
    </source>
</reference>
<comment type="caution">
    <text evidence="1">The sequence shown here is derived from an EMBL/GenBank/DDBJ whole genome shotgun (WGS) entry which is preliminary data.</text>
</comment>
<dbReference type="Proteomes" id="UP000670092">
    <property type="component" value="Unassembled WGS sequence"/>
</dbReference>